<dbReference type="InterPro" id="IPR029016">
    <property type="entry name" value="GAF-like_dom_sf"/>
</dbReference>
<dbReference type="EMBL" id="JAAMOZ010000001">
    <property type="protein sequence ID" value="NIH57128.1"/>
    <property type="molecule type" value="Genomic_DNA"/>
</dbReference>
<evidence type="ECO:0000256" key="2">
    <source>
        <dbReference type="ARBA" id="ARBA00023125"/>
    </source>
</evidence>
<organism evidence="6 7">
    <name type="scientific">Brooklawnia cerclae</name>
    <dbReference type="NCBI Taxonomy" id="349934"/>
    <lineage>
        <taxon>Bacteria</taxon>
        <taxon>Bacillati</taxon>
        <taxon>Actinomycetota</taxon>
        <taxon>Actinomycetes</taxon>
        <taxon>Propionibacteriales</taxon>
        <taxon>Propionibacteriaceae</taxon>
        <taxon>Brooklawnia</taxon>
    </lineage>
</organism>
<accession>A0ABX0SIH7</accession>
<feature type="domain" description="IclR-ED" evidence="5">
    <location>
        <begin position="79"/>
        <end position="259"/>
    </location>
</feature>
<dbReference type="InterPro" id="IPR050707">
    <property type="entry name" value="HTH_MetabolicPath_Reg"/>
</dbReference>
<keyword evidence="7" id="KW-1185">Reference proteome</keyword>
<dbReference type="SUPFAM" id="SSF55781">
    <property type="entry name" value="GAF domain-like"/>
    <property type="match status" value="1"/>
</dbReference>
<dbReference type="Gene3D" id="3.30.450.40">
    <property type="match status" value="1"/>
</dbReference>
<evidence type="ECO:0000313" key="6">
    <source>
        <dbReference type="EMBL" id="NIH57128.1"/>
    </source>
</evidence>
<dbReference type="Pfam" id="PF09339">
    <property type="entry name" value="HTH_IclR"/>
    <property type="match status" value="1"/>
</dbReference>
<dbReference type="Gene3D" id="1.10.10.10">
    <property type="entry name" value="Winged helix-like DNA-binding domain superfamily/Winged helix DNA-binding domain"/>
    <property type="match status" value="1"/>
</dbReference>
<evidence type="ECO:0000256" key="1">
    <source>
        <dbReference type="ARBA" id="ARBA00023015"/>
    </source>
</evidence>
<dbReference type="InterPro" id="IPR036390">
    <property type="entry name" value="WH_DNA-bd_sf"/>
</dbReference>
<evidence type="ECO:0000256" key="3">
    <source>
        <dbReference type="ARBA" id="ARBA00023163"/>
    </source>
</evidence>
<dbReference type="GO" id="GO:0003677">
    <property type="term" value="F:DNA binding"/>
    <property type="evidence" value="ECO:0007669"/>
    <property type="project" value="UniProtKB-KW"/>
</dbReference>
<protein>
    <submittedName>
        <fullName evidence="6">DNA-binding IclR family transcriptional regulator</fullName>
    </submittedName>
</protein>
<name>A0ABX0SIH7_9ACTN</name>
<dbReference type="Proteomes" id="UP000749311">
    <property type="component" value="Unassembled WGS sequence"/>
</dbReference>
<evidence type="ECO:0000259" key="5">
    <source>
        <dbReference type="PROSITE" id="PS51078"/>
    </source>
</evidence>
<dbReference type="SMART" id="SM00346">
    <property type="entry name" value="HTH_ICLR"/>
    <property type="match status" value="1"/>
</dbReference>
<dbReference type="InterPro" id="IPR005471">
    <property type="entry name" value="Tscrpt_reg_IclR_N"/>
</dbReference>
<evidence type="ECO:0000313" key="7">
    <source>
        <dbReference type="Proteomes" id="UP000749311"/>
    </source>
</evidence>
<dbReference type="InterPro" id="IPR014757">
    <property type="entry name" value="Tscrpt_reg_IclR_C"/>
</dbReference>
<keyword evidence="2 6" id="KW-0238">DNA-binding</keyword>
<sequence>MSEVEASVGRGTSTTSGDSVALGRGLAILDLVRGMGGASVPQIIERIGLPSSTTYRLVGQLVRAGYLMEVDHRVLPSDKLSEARSVDAARVRHLATPVLVQLRNYTGLTALIAIRVHTVGKCVEIVRGQGAYRMAFQPGQLRALHAGASVLPLLAFAPPQVVEETLNGPSKRPSTARPEPEELRGELRRIRKRGYAFSSGSIGPGMVGVGVPVLDGRHCLGALSLVGEASQFSNLRPLVSELTSGANALAGMINQHGALGVLPVGSDDPARRQPVRFESGIRGRRRVG</sequence>
<proteinExistence type="predicted"/>
<dbReference type="InterPro" id="IPR036388">
    <property type="entry name" value="WH-like_DNA-bd_sf"/>
</dbReference>
<keyword evidence="1" id="KW-0805">Transcription regulation</keyword>
<dbReference type="PANTHER" id="PTHR30136">
    <property type="entry name" value="HELIX-TURN-HELIX TRANSCRIPTIONAL REGULATOR, ICLR FAMILY"/>
    <property type="match status" value="1"/>
</dbReference>
<dbReference type="PROSITE" id="PS51078">
    <property type="entry name" value="ICLR_ED"/>
    <property type="match status" value="1"/>
</dbReference>
<comment type="caution">
    <text evidence="6">The sequence shown here is derived from an EMBL/GenBank/DDBJ whole genome shotgun (WGS) entry which is preliminary data.</text>
</comment>
<reference evidence="6 7" key="1">
    <citation type="submission" date="2020-02" db="EMBL/GenBank/DDBJ databases">
        <title>Sequencing the genomes of 1000 actinobacteria strains.</title>
        <authorList>
            <person name="Klenk H.-P."/>
        </authorList>
    </citation>
    <scope>NUCLEOTIDE SEQUENCE [LARGE SCALE GENOMIC DNA]</scope>
    <source>
        <strain evidence="6 7">DSM 19609</strain>
    </source>
</reference>
<dbReference type="Pfam" id="PF01614">
    <property type="entry name" value="IclR_C"/>
    <property type="match status" value="1"/>
</dbReference>
<dbReference type="SUPFAM" id="SSF46785">
    <property type="entry name" value="Winged helix' DNA-binding domain"/>
    <property type="match status" value="1"/>
</dbReference>
<evidence type="ECO:0000256" key="4">
    <source>
        <dbReference type="SAM" id="MobiDB-lite"/>
    </source>
</evidence>
<keyword evidence="3" id="KW-0804">Transcription</keyword>
<dbReference type="PANTHER" id="PTHR30136:SF24">
    <property type="entry name" value="HTH-TYPE TRANSCRIPTIONAL REPRESSOR ALLR"/>
    <property type="match status" value="1"/>
</dbReference>
<gene>
    <name evidence="6" type="ORF">FB473_001773</name>
</gene>
<dbReference type="RefSeq" id="WP_167166583.1">
    <property type="nucleotide sequence ID" value="NZ_BAAAOO010000011.1"/>
</dbReference>
<feature type="region of interest" description="Disordered" evidence="4">
    <location>
        <begin position="164"/>
        <end position="185"/>
    </location>
</feature>